<sequence length="220" mass="24370">MNTAMILAAGRGERLRPLTDKIPKALCEIKNKPLIEYHVINLAKAGFERLIINHAYLGGKIRQYLGNGKRWGVEILYSPEPPGGLETGGGIVNALPLLGSDPFLTVNADIYTDFDFASLRTQLIDALHLILIPRNPSLLHYGDFGLKNEFQLTNTNPIYTFSGIACYTPKVFADCKQGRYSVTPLIKKHVEQNRATGSIHSGIWFDIGSLNRLQAANHNL</sequence>
<dbReference type="STRING" id="1498499.EP47_04705"/>
<dbReference type="PANTHER" id="PTHR43584:SF8">
    <property type="entry name" value="N-ACETYLMURAMATE ALPHA-1-PHOSPHATE URIDYLYLTRANSFERASE"/>
    <property type="match status" value="1"/>
</dbReference>
<accession>A0A0A2SPN4</accession>
<dbReference type="GO" id="GO:0016779">
    <property type="term" value="F:nucleotidyltransferase activity"/>
    <property type="evidence" value="ECO:0007669"/>
    <property type="project" value="UniProtKB-KW"/>
</dbReference>
<protein>
    <submittedName>
        <fullName evidence="4">Mannose-1-phosphate guanylyltransferase</fullName>
    </submittedName>
</protein>
<dbReference type="NCBIfam" id="NF045761">
    <property type="entry name" value="NAMPUrTaseMurU"/>
    <property type="match status" value="1"/>
</dbReference>
<feature type="domain" description="Nucleotidyl transferase" evidence="3">
    <location>
        <begin position="4"/>
        <end position="123"/>
    </location>
</feature>
<dbReference type="InterPro" id="IPR005835">
    <property type="entry name" value="NTP_transferase_dom"/>
</dbReference>
<reference evidence="4 5" key="1">
    <citation type="submission" date="2014-05" db="EMBL/GenBank/DDBJ databases">
        <authorList>
            <person name="Rizzardi K."/>
            <person name="Winiecka-Krusnell J."/>
            <person name="Ramliden M."/>
            <person name="Alm E."/>
            <person name="Andersson S."/>
            <person name="Byfors S."/>
        </authorList>
    </citation>
    <scope>NUCLEOTIDE SEQUENCE [LARGE SCALE GENOMIC DNA]</scope>
    <source>
        <strain evidence="4 5">LEGN</strain>
    </source>
</reference>
<dbReference type="SUPFAM" id="SSF53448">
    <property type="entry name" value="Nucleotide-diphospho-sugar transferases"/>
    <property type="match status" value="1"/>
</dbReference>
<dbReference type="InterPro" id="IPR029044">
    <property type="entry name" value="Nucleotide-diphossugar_trans"/>
</dbReference>
<dbReference type="RefSeq" id="WP_035889885.1">
    <property type="nucleotide sequence ID" value="NZ_JNCF01000026.1"/>
</dbReference>
<gene>
    <name evidence="4" type="ORF">EP47_04705</name>
</gene>
<dbReference type="InterPro" id="IPR054790">
    <property type="entry name" value="MurU"/>
</dbReference>
<dbReference type="Pfam" id="PF00483">
    <property type="entry name" value="NTP_transferase"/>
    <property type="match status" value="1"/>
</dbReference>
<evidence type="ECO:0000313" key="4">
    <source>
        <dbReference type="EMBL" id="KGP63095.1"/>
    </source>
</evidence>
<name>A0A0A2SPN4_9GAMM</name>
<evidence type="ECO:0000313" key="5">
    <source>
        <dbReference type="Proteomes" id="UP000054422"/>
    </source>
</evidence>
<proteinExistence type="predicted"/>
<dbReference type="PANTHER" id="PTHR43584">
    <property type="entry name" value="NUCLEOTIDYL TRANSFERASE"/>
    <property type="match status" value="1"/>
</dbReference>
<evidence type="ECO:0000256" key="1">
    <source>
        <dbReference type="ARBA" id="ARBA00022679"/>
    </source>
</evidence>
<keyword evidence="1 4" id="KW-0808">Transferase</keyword>
<keyword evidence="2 4" id="KW-0548">Nucleotidyltransferase</keyword>
<dbReference type="CDD" id="cd06422">
    <property type="entry name" value="NTP_transferase_like_1"/>
    <property type="match status" value="1"/>
</dbReference>
<dbReference type="OrthoDB" id="9788272at2"/>
<keyword evidence="5" id="KW-1185">Reference proteome</keyword>
<dbReference type="AlphaFoldDB" id="A0A0A2SPN4"/>
<dbReference type="Proteomes" id="UP000054422">
    <property type="component" value="Unassembled WGS sequence"/>
</dbReference>
<evidence type="ECO:0000256" key="2">
    <source>
        <dbReference type="ARBA" id="ARBA00022695"/>
    </source>
</evidence>
<dbReference type="EMBL" id="JNCF01000026">
    <property type="protein sequence ID" value="KGP63095.1"/>
    <property type="molecule type" value="Genomic_DNA"/>
</dbReference>
<comment type="caution">
    <text evidence="4">The sequence shown here is derived from an EMBL/GenBank/DDBJ whole genome shotgun (WGS) entry which is preliminary data.</text>
</comment>
<organism evidence="4 5">
    <name type="scientific">Legionella norrlandica</name>
    <dbReference type="NCBI Taxonomy" id="1498499"/>
    <lineage>
        <taxon>Bacteria</taxon>
        <taxon>Pseudomonadati</taxon>
        <taxon>Pseudomonadota</taxon>
        <taxon>Gammaproteobacteria</taxon>
        <taxon>Legionellales</taxon>
        <taxon>Legionellaceae</taxon>
        <taxon>Legionella</taxon>
    </lineage>
</organism>
<dbReference type="Gene3D" id="3.90.550.10">
    <property type="entry name" value="Spore Coat Polysaccharide Biosynthesis Protein SpsA, Chain A"/>
    <property type="match status" value="1"/>
</dbReference>
<evidence type="ECO:0000259" key="3">
    <source>
        <dbReference type="Pfam" id="PF00483"/>
    </source>
</evidence>
<dbReference type="InterPro" id="IPR050065">
    <property type="entry name" value="GlmU-like"/>
</dbReference>